<evidence type="ECO:0000313" key="1">
    <source>
        <dbReference type="EMBL" id="KZS10680.1"/>
    </source>
</evidence>
<gene>
    <name evidence="1" type="ORF">APZ42_024800</name>
</gene>
<reference evidence="1 2" key="1">
    <citation type="submission" date="2016-03" db="EMBL/GenBank/DDBJ databases">
        <title>EvidentialGene: Evidence-directed Construction of Genes on Genomes.</title>
        <authorList>
            <person name="Gilbert D.G."/>
            <person name="Choi J.-H."/>
            <person name="Mockaitis K."/>
            <person name="Colbourne J."/>
            <person name="Pfrender M."/>
        </authorList>
    </citation>
    <scope>NUCLEOTIDE SEQUENCE [LARGE SCALE GENOMIC DNA]</scope>
    <source>
        <strain evidence="1 2">Xinb3</strain>
        <tissue evidence="1">Complete organism</tissue>
    </source>
</reference>
<organism evidence="1 2">
    <name type="scientific">Daphnia magna</name>
    <dbReference type="NCBI Taxonomy" id="35525"/>
    <lineage>
        <taxon>Eukaryota</taxon>
        <taxon>Metazoa</taxon>
        <taxon>Ecdysozoa</taxon>
        <taxon>Arthropoda</taxon>
        <taxon>Crustacea</taxon>
        <taxon>Branchiopoda</taxon>
        <taxon>Diplostraca</taxon>
        <taxon>Cladocera</taxon>
        <taxon>Anomopoda</taxon>
        <taxon>Daphniidae</taxon>
        <taxon>Daphnia</taxon>
    </lineage>
</organism>
<keyword evidence="2" id="KW-1185">Reference proteome</keyword>
<dbReference type="EMBL" id="LRGB01001759">
    <property type="protein sequence ID" value="KZS10680.1"/>
    <property type="molecule type" value="Genomic_DNA"/>
</dbReference>
<name>A0A164TRB4_9CRUS</name>
<accession>A0A164TRB4</accession>
<evidence type="ECO:0000313" key="2">
    <source>
        <dbReference type="Proteomes" id="UP000076858"/>
    </source>
</evidence>
<protein>
    <submittedName>
        <fullName evidence="1">Uncharacterized protein</fullName>
    </submittedName>
</protein>
<dbReference type="Proteomes" id="UP000076858">
    <property type="component" value="Unassembled WGS sequence"/>
</dbReference>
<proteinExistence type="predicted"/>
<dbReference type="AlphaFoldDB" id="A0A164TRB4"/>
<comment type="caution">
    <text evidence="1">The sequence shown here is derived from an EMBL/GenBank/DDBJ whole genome shotgun (WGS) entry which is preliminary data.</text>
</comment>
<sequence length="68" mass="7937">MQPSSRGIASVPHPKPIIFFSHLRTSSPPQDELFGTCQNNKDTLPPHTYFARTFKKKEEIIHSRFFFF</sequence>